<dbReference type="HOGENOM" id="CLU_1936075_0_0_0"/>
<gene>
    <name evidence="9" type="primary">atpC_2</name>
    <name evidence="9" type="ordered locus">PERMA_1695</name>
</gene>
<evidence type="ECO:0000256" key="3">
    <source>
        <dbReference type="ARBA" id="ARBA00005712"/>
    </source>
</evidence>
<dbReference type="PaxDb" id="123214-PERMA_1695"/>
<dbReference type="AlphaFoldDB" id="C0QS13"/>
<evidence type="ECO:0000256" key="1">
    <source>
        <dbReference type="ARBA" id="ARBA00003543"/>
    </source>
</evidence>
<dbReference type="EMBL" id="CP001230">
    <property type="protein sequence ID" value="ACO03434.1"/>
    <property type="molecule type" value="Genomic_DNA"/>
</dbReference>
<keyword evidence="6" id="KW-0472">Membrane</keyword>
<dbReference type="InterPro" id="IPR036771">
    <property type="entry name" value="ATPsynth_dsu/esu_N"/>
</dbReference>
<evidence type="ECO:0000256" key="4">
    <source>
        <dbReference type="ARBA" id="ARBA00022448"/>
    </source>
</evidence>
<keyword evidence="9" id="KW-0378">Hydrolase</keyword>
<dbReference type="OrthoDB" id="9804110at2"/>
<dbReference type="Gene3D" id="2.60.15.10">
    <property type="entry name" value="F0F1 ATP synthase delta/epsilon subunit, N-terminal"/>
    <property type="match status" value="1"/>
</dbReference>
<keyword evidence="7" id="KW-0139">CF(1)</keyword>
<keyword evidence="5" id="KW-0406">Ion transport</keyword>
<keyword evidence="4" id="KW-0813">Transport</keyword>
<dbReference type="KEGG" id="pmx:PERMA_1695"/>
<dbReference type="CDD" id="cd12152">
    <property type="entry name" value="F1-ATPase_delta"/>
    <property type="match status" value="1"/>
</dbReference>
<dbReference type="SUPFAM" id="SSF51344">
    <property type="entry name" value="Epsilon subunit of F1F0-ATP synthase N-terminal domain"/>
    <property type="match status" value="1"/>
</dbReference>
<comment type="function">
    <text evidence="1">Produces ATP from ADP in the presence of a proton gradient across the membrane.</text>
</comment>
<dbReference type="RefSeq" id="WP_012675673.1">
    <property type="nucleotide sequence ID" value="NC_012440.1"/>
</dbReference>
<dbReference type="Pfam" id="PF02823">
    <property type="entry name" value="ATP-synt_DE_N"/>
    <property type="match status" value="1"/>
</dbReference>
<sequence>MKLLSLNLITPEKKETFNIRYLSLEDVEGSLGIYPEHQDFITVLTRSIGHFVDQEGKKIYIAYDYGILNVEKNRVSLVTRTAVKGESVEEIKEELSKRISRIEVFEKKLRENIQILERMIMKQIVEVERG</sequence>
<evidence type="ECO:0000256" key="7">
    <source>
        <dbReference type="ARBA" id="ARBA00023196"/>
    </source>
</evidence>
<evidence type="ECO:0000256" key="5">
    <source>
        <dbReference type="ARBA" id="ARBA00023065"/>
    </source>
</evidence>
<comment type="similarity">
    <text evidence="3">Belongs to the ATPase epsilon chain family.</text>
</comment>
<dbReference type="GO" id="GO:0045259">
    <property type="term" value="C:proton-transporting ATP synthase complex"/>
    <property type="evidence" value="ECO:0007669"/>
    <property type="project" value="UniProtKB-KW"/>
</dbReference>
<dbReference type="GO" id="GO:0016787">
    <property type="term" value="F:hydrolase activity"/>
    <property type="evidence" value="ECO:0007669"/>
    <property type="project" value="UniProtKB-KW"/>
</dbReference>
<keyword evidence="10" id="KW-1185">Reference proteome</keyword>
<evidence type="ECO:0000256" key="6">
    <source>
        <dbReference type="ARBA" id="ARBA00023136"/>
    </source>
</evidence>
<protein>
    <submittedName>
        <fullName evidence="9">ATP synthase F1, epsilon subunit</fullName>
        <ecNumber evidence="9">3.6.3.14</ecNumber>
    </submittedName>
</protein>
<evidence type="ECO:0000313" key="10">
    <source>
        <dbReference type="Proteomes" id="UP000001366"/>
    </source>
</evidence>
<keyword evidence="7" id="KW-0066">ATP synthesis</keyword>
<dbReference type="InterPro" id="IPR020546">
    <property type="entry name" value="ATP_synth_F1_dsu/esu_N"/>
</dbReference>
<dbReference type="GO" id="GO:0012505">
    <property type="term" value="C:endomembrane system"/>
    <property type="evidence" value="ECO:0007669"/>
    <property type="project" value="UniProtKB-SubCell"/>
</dbReference>
<dbReference type="GO" id="GO:0046933">
    <property type="term" value="F:proton-transporting ATP synthase activity, rotational mechanism"/>
    <property type="evidence" value="ECO:0007669"/>
    <property type="project" value="InterPro"/>
</dbReference>
<dbReference type="STRING" id="123214.PERMA_1695"/>
<reference evidence="9 10" key="1">
    <citation type="journal article" date="2009" name="J. Bacteriol.">
        <title>Complete and draft genome sequences of six members of the Aquificales.</title>
        <authorList>
            <person name="Reysenbach A.L."/>
            <person name="Hamamura N."/>
            <person name="Podar M."/>
            <person name="Griffiths E."/>
            <person name="Ferreira S."/>
            <person name="Hochstein R."/>
            <person name="Heidelberg J."/>
            <person name="Johnson J."/>
            <person name="Mead D."/>
            <person name="Pohorille A."/>
            <person name="Sarmiento M."/>
            <person name="Schweighofer K."/>
            <person name="Seshadri R."/>
            <person name="Voytek M.A."/>
        </authorList>
    </citation>
    <scope>NUCLEOTIDE SEQUENCE [LARGE SCALE GENOMIC DNA]</scope>
    <source>
        <strain evidence="10">DSM 14350 / EX-H1</strain>
    </source>
</reference>
<name>C0QS13_PERMH</name>
<organism evidence="9 10">
    <name type="scientific">Persephonella marina (strain DSM 14350 / EX-H1)</name>
    <dbReference type="NCBI Taxonomy" id="123214"/>
    <lineage>
        <taxon>Bacteria</taxon>
        <taxon>Pseudomonadati</taxon>
        <taxon>Aquificota</taxon>
        <taxon>Aquificia</taxon>
        <taxon>Aquificales</taxon>
        <taxon>Hydrogenothermaceae</taxon>
        <taxon>Persephonella</taxon>
    </lineage>
</organism>
<evidence type="ECO:0000313" key="9">
    <source>
        <dbReference type="EMBL" id="ACO03434.1"/>
    </source>
</evidence>
<proteinExistence type="inferred from homology"/>
<evidence type="ECO:0000259" key="8">
    <source>
        <dbReference type="Pfam" id="PF02823"/>
    </source>
</evidence>
<dbReference type="eggNOG" id="COG0355">
    <property type="taxonomic scope" value="Bacteria"/>
</dbReference>
<comment type="subcellular location">
    <subcellularLocation>
        <location evidence="2">Endomembrane system</location>
        <topology evidence="2">Peripheral membrane protein</topology>
    </subcellularLocation>
</comment>
<dbReference type="Proteomes" id="UP000001366">
    <property type="component" value="Chromosome"/>
</dbReference>
<accession>C0QS13</accession>
<evidence type="ECO:0000256" key="2">
    <source>
        <dbReference type="ARBA" id="ARBA00004184"/>
    </source>
</evidence>
<feature type="domain" description="ATP synthase F1 complex delta/epsilon subunit N-terminal" evidence="8">
    <location>
        <begin position="4"/>
        <end position="82"/>
    </location>
</feature>
<dbReference type="InterPro" id="IPR001469">
    <property type="entry name" value="ATP_synth_F1_dsu/esu"/>
</dbReference>
<dbReference type="EC" id="3.6.3.14" evidence="9"/>